<evidence type="ECO:0000259" key="7">
    <source>
        <dbReference type="PROSITE" id="PS51900"/>
    </source>
</evidence>
<sequence length="343" mass="39812">MKNYQCLSVWVTRFFLEYLDNIKKLAKNTQWSYNDTFRLLLPFVARKNKKHFDQLLILDIKPEIIKSFLSDLEQTRKCSIATRNVRLSCLHAFAEFVGISCPRYMNWCRQIRNIPFKKKQKTTIRPLEDSEMNAMLEAPDRQTDLGKRDHILLLFMSNTGARVDEVANALISDLSIPLVPKRDYSSVRIRGKGNKERFCPLWKRTINELIPFIAGRNTSENIFLNRSKKPLTRFGIYTIVKRYAMKIGEQFPAVLQKRVSPHTIRHTTATQLLDAGVDFETVKNWLGHASFNSTLIYTDVSIKRKTAAIALSEPDSSSKLIDWHTEHNVMSFLKELRENGGKR</sequence>
<dbReference type="Gene3D" id="1.10.443.10">
    <property type="entry name" value="Intergrase catalytic core"/>
    <property type="match status" value="1"/>
</dbReference>
<feature type="domain" description="Tyr recombinase" evidence="6">
    <location>
        <begin position="122"/>
        <end position="310"/>
    </location>
</feature>
<evidence type="ECO:0000313" key="8">
    <source>
        <dbReference type="EMBL" id="MDO3425189.1"/>
    </source>
</evidence>
<dbReference type="PANTHER" id="PTHR30349:SF81">
    <property type="entry name" value="TYROSINE RECOMBINASE XERC"/>
    <property type="match status" value="1"/>
</dbReference>
<dbReference type="Gene3D" id="1.10.150.130">
    <property type="match status" value="1"/>
</dbReference>
<dbReference type="InterPro" id="IPR011010">
    <property type="entry name" value="DNA_brk_join_enz"/>
</dbReference>
<dbReference type="Proteomes" id="UP001168128">
    <property type="component" value="Unassembled WGS sequence"/>
</dbReference>
<name>A0ABT8U2A3_9FLAO</name>
<evidence type="ECO:0000259" key="6">
    <source>
        <dbReference type="PROSITE" id="PS51898"/>
    </source>
</evidence>
<dbReference type="InterPro" id="IPR044068">
    <property type="entry name" value="CB"/>
</dbReference>
<reference evidence="8" key="1">
    <citation type="submission" date="2023-07" db="EMBL/GenBank/DDBJ databases">
        <title>AMR profile of multidrug- resistance Chryseobacterium gambrini related strain.</title>
        <authorList>
            <person name="Kirdat K."/>
            <person name="Bhatt A."/>
            <person name="Kuyare S."/>
            <person name="Yadav A."/>
        </authorList>
    </citation>
    <scope>NUCLEOTIDE SEQUENCE</scope>
    <source>
        <strain evidence="8">APV-1</strain>
    </source>
</reference>
<dbReference type="RefSeq" id="WP_302715881.1">
    <property type="nucleotide sequence ID" value="NZ_JAULSJ010000012.1"/>
</dbReference>
<evidence type="ECO:0000256" key="4">
    <source>
        <dbReference type="ARBA" id="ARBA00023172"/>
    </source>
</evidence>
<evidence type="ECO:0000256" key="2">
    <source>
        <dbReference type="ARBA" id="ARBA00022908"/>
    </source>
</evidence>
<evidence type="ECO:0000256" key="5">
    <source>
        <dbReference type="PROSITE-ProRule" id="PRU01248"/>
    </source>
</evidence>
<evidence type="ECO:0000256" key="1">
    <source>
        <dbReference type="ARBA" id="ARBA00022829"/>
    </source>
</evidence>
<dbReference type="Pfam" id="PF00589">
    <property type="entry name" value="Phage_integrase"/>
    <property type="match status" value="1"/>
</dbReference>
<dbReference type="PROSITE" id="PS51900">
    <property type="entry name" value="CB"/>
    <property type="match status" value="1"/>
</dbReference>
<evidence type="ECO:0000313" key="9">
    <source>
        <dbReference type="Proteomes" id="UP001168128"/>
    </source>
</evidence>
<protein>
    <submittedName>
        <fullName evidence="8">Tyrosine-type recombinase/integrase</fullName>
    </submittedName>
</protein>
<proteinExistence type="predicted"/>
<dbReference type="InterPro" id="IPR010998">
    <property type="entry name" value="Integrase_recombinase_N"/>
</dbReference>
<keyword evidence="4" id="KW-0233">DNA recombination</keyword>
<dbReference type="EMBL" id="JAULSJ010000012">
    <property type="protein sequence ID" value="MDO3425189.1"/>
    <property type="molecule type" value="Genomic_DNA"/>
</dbReference>
<dbReference type="InterPro" id="IPR013762">
    <property type="entry name" value="Integrase-like_cat_sf"/>
</dbReference>
<organism evidence="8 9">
    <name type="scientific">Chryseobacterium urinae</name>
    <dbReference type="NCBI Taxonomy" id="3058400"/>
    <lineage>
        <taxon>Bacteria</taxon>
        <taxon>Pseudomonadati</taxon>
        <taxon>Bacteroidota</taxon>
        <taxon>Flavobacteriia</taxon>
        <taxon>Flavobacteriales</taxon>
        <taxon>Weeksellaceae</taxon>
        <taxon>Chryseobacterium group</taxon>
        <taxon>Chryseobacterium</taxon>
    </lineage>
</organism>
<dbReference type="SUPFAM" id="SSF56349">
    <property type="entry name" value="DNA breaking-rejoining enzymes"/>
    <property type="match status" value="1"/>
</dbReference>
<dbReference type="InterPro" id="IPR050090">
    <property type="entry name" value="Tyrosine_recombinase_XerCD"/>
</dbReference>
<keyword evidence="9" id="KW-1185">Reference proteome</keyword>
<comment type="caution">
    <text evidence="8">The sequence shown here is derived from an EMBL/GenBank/DDBJ whole genome shotgun (WGS) entry which is preliminary data.</text>
</comment>
<accession>A0ABT8U2A3</accession>
<dbReference type="PROSITE" id="PS51898">
    <property type="entry name" value="TYR_RECOMBINASE"/>
    <property type="match status" value="1"/>
</dbReference>
<evidence type="ECO:0000256" key="3">
    <source>
        <dbReference type="ARBA" id="ARBA00023125"/>
    </source>
</evidence>
<gene>
    <name evidence="8" type="ORF">QWT87_09835</name>
</gene>
<feature type="domain" description="Core-binding (CB)" evidence="7">
    <location>
        <begin position="5"/>
        <end position="98"/>
    </location>
</feature>
<dbReference type="InterPro" id="IPR002104">
    <property type="entry name" value="Integrase_catalytic"/>
</dbReference>
<keyword evidence="3 5" id="KW-0238">DNA-binding</keyword>
<keyword evidence="1" id="KW-0159">Chromosome partition</keyword>
<keyword evidence="2" id="KW-0229">DNA integration</keyword>
<dbReference type="PANTHER" id="PTHR30349">
    <property type="entry name" value="PHAGE INTEGRASE-RELATED"/>
    <property type="match status" value="1"/>
</dbReference>